<dbReference type="InterPro" id="IPR002314">
    <property type="entry name" value="aa-tRNA-synt_IIb"/>
</dbReference>
<accession>A0A1I4T9A4</accession>
<feature type="coiled-coil region" evidence="15">
    <location>
        <begin position="30"/>
        <end position="95"/>
    </location>
</feature>
<comment type="subunit">
    <text evidence="12">Homodimer. The tRNA molecule binds across the dimer.</text>
</comment>
<keyword evidence="7 12" id="KW-0067">ATP-binding</keyword>
<dbReference type="PRINTS" id="PR00981">
    <property type="entry name" value="TRNASYNTHSER"/>
</dbReference>
<dbReference type="PIRSF" id="PIRSF001529">
    <property type="entry name" value="Ser-tRNA-synth_IIa"/>
    <property type="match status" value="1"/>
</dbReference>
<dbReference type="GO" id="GO:0016260">
    <property type="term" value="P:selenocysteine biosynthetic process"/>
    <property type="evidence" value="ECO:0007669"/>
    <property type="project" value="UniProtKB-UniRule"/>
</dbReference>
<keyword evidence="6 12" id="KW-0547">Nucleotide-binding</keyword>
<dbReference type="GO" id="GO:0005524">
    <property type="term" value="F:ATP binding"/>
    <property type="evidence" value="ECO:0007669"/>
    <property type="project" value="UniProtKB-UniRule"/>
</dbReference>
<evidence type="ECO:0000256" key="12">
    <source>
        <dbReference type="HAMAP-Rule" id="MF_00176"/>
    </source>
</evidence>
<feature type="binding site" evidence="12">
    <location>
        <begin position="230"/>
        <end position="232"/>
    </location>
    <ligand>
        <name>L-serine</name>
        <dbReference type="ChEBI" id="CHEBI:33384"/>
    </ligand>
</feature>
<comment type="domain">
    <text evidence="12">Consists of two distinct domains, a catalytic core and a N-terminal extension that is involved in tRNA binding.</text>
</comment>
<dbReference type="GO" id="GO:0004828">
    <property type="term" value="F:serine-tRNA ligase activity"/>
    <property type="evidence" value="ECO:0007669"/>
    <property type="project" value="UniProtKB-UniRule"/>
</dbReference>
<dbReference type="Gene3D" id="1.10.287.40">
    <property type="entry name" value="Serine-tRNA synthetase, tRNA binding domain"/>
    <property type="match status" value="1"/>
</dbReference>
<evidence type="ECO:0000313" key="17">
    <source>
        <dbReference type="EMBL" id="SFM73191.1"/>
    </source>
</evidence>
<dbReference type="SUPFAM" id="SSF46589">
    <property type="entry name" value="tRNA-binding arm"/>
    <property type="match status" value="1"/>
</dbReference>
<keyword evidence="9 12" id="KW-0030">Aminoacyl-tRNA synthetase</keyword>
<evidence type="ECO:0000256" key="2">
    <source>
        <dbReference type="ARBA" id="ARBA00005045"/>
    </source>
</evidence>
<evidence type="ECO:0000313" key="18">
    <source>
        <dbReference type="Proteomes" id="UP000199611"/>
    </source>
</evidence>
<dbReference type="EMBL" id="FOUU01000003">
    <property type="protein sequence ID" value="SFM73191.1"/>
    <property type="molecule type" value="Genomic_DNA"/>
</dbReference>
<comment type="catalytic activity">
    <reaction evidence="10 12">
        <text>tRNA(Sec) + L-serine + ATP = L-seryl-tRNA(Sec) + AMP + diphosphate + H(+)</text>
        <dbReference type="Rhea" id="RHEA:42580"/>
        <dbReference type="Rhea" id="RHEA-COMP:9742"/>
        <dbReference type="Rhea" id="RHEA-COMP:10128"/>
        <dbReference type="ChEBI" id="CHEBI:15378"/>
        <dbReference type="ChEBI" id="CHEBI:30616"/>
        <dbReference type="ChEBI" id="CHEBI:33019"/>
        <dbReference type="ChEBI" id="CHEBI:33384"/>
        <dbReference type="ChEBI" id="CHEBI:78442"/>
        <dbReference type="ChEBI" id="CHEBI:78533"/>
        <dbReference type="ChEBI" id="CHEBI:456215"/>
        <dbReference type="EC" id="6.1.1.11"/>
    </reaction>
</comment>
<feature type="binding site" evidence="13">
    <location>
        <position position="230"/>
    </location>
    <ligand>
        <name>L-serine</name>
        <dbReference type="ChEBI" id="CHEBI:33384"/>
    </ligand>
</feature>
<gene>
    <name evidence="12" type="primary">serS</name>
    <name evidence="17" type="ORF">SAMN05660836_01294</name>
</gene>
<dbReference type="InterPro" id="IPR033729">
    <property type="entry name" value="SerRS_core"/>
</dbReference>
<evidence type="ECO:0000256" key="1">
    <source>
        <dbReference type="ARBA" id="ARBA00004496"/>
    </source>
</evidence>
<dbReference type="GO" id="GO:0005737">
    <property type="term" value="C:cytoplasm"/>
    <property type="evidence" value="ECO:0007669"/>
    <property type="project" value="UniProtKB-SubCell"/>
</dbReference>
<sequence length="431" mass="49786">MLDLRFVRENIDRVEQMLRDRQLDMDLSEFRRLDQRRRELLQEVESLKHERNQASEDIARLKREGKSADELISKMKKLSERIKALDGEVADIENRFRDILLLIPNMPHESVAVGKDEADNPVVKVWGEKPEFDFSPRPHWEIGEELGILDFERASRMTGARFCLYWREGAELERALINFMLDIHTSRHGYTEVLPPFIVNSTSLIGTGQLPKFKEDLFKLDGWDYYLVPTAEVPVTNIHMNETLQEDELPKYYTAYTPCFRAEAGSYGKDTRGLIRQHQFNKVELVKIVKPETSYDELESLLRDAETILQELGLHYRVVSLCTGDLGFAASKTYDIEVWLPGQNTYREISSCSNFEDFQARRANIRFRRKGKKKSEFVHTLNGSGLAVGRTVVAILENYQQADGSVIIPPALRPYMKGREVIEPVGKRRGS</sequence>
<organism evidence="17 18">
    <name type="scientific">Thermodesulforhabdus norvegica</name>
    <dbReference type="NCBI Taxonomy" id="39841"/>
    <lineage>
        <taxon>Bacteria</taxon>
        <taxon>Pseudomonadati</taxon>
        <taxon>Thermodesulfobacteriota</taxon>
        <taxon>Syntrophobacteria</taxon>
        <taxon>Syntrophobacterales</taxon>
        <taxon>Thermodesulforhabdaceae</taxon>
        <taxon>Thermodesulforhabdus</taxon>
    </lineage>
</organism>
<evidence type="ECO:0000256" key="5">
    <source>
        <dbReference type="ARBA" id="ARBA00022598"/>
    </source>
</evidence>
<dbReference type="AlphaFoldDB" id="A0A1I4T9A4"/>
<feature type="binding site" evidence="12">
    <location>
        <position position="384"/>
    </location>
    <ligand>
        <name>L-serine</name>
        <dbReference type="ChEBI" id="CHEBI:33384"/>
    </ligand>
</feature>
<evidence type="ECO:0000256" key="13">
    <source>
        <dbReference type="PIRSR" id="PIRSR001529-1"/>
    </source>
</evidence>
<dbReference type="STRING" id="39841.SAMN05660836_01294"/>
<dbReference type="HAMAP" id="MF_00176">
    <property type="entry name" value="Ser_tRNA_synth_type1"/>
    <property type="match status" value="1"/>
</dbReference>
<evidence type="ECO:0000256" key="6">
    <source>
        <dbReference type="ARBA" id="ARBA00022741"/>
    </source>
</evidence>
<keyword evidence="15" id="KW-0175">Coiled coil</keyword>
<comment type="function">
    <text evidence="12">Catalyzes the attachment of serine to tRNA(Ser). Is also able to aminoacylate tRNA(Sec) with serine, to form the misacylated tRNA L-seryl-tRNA(Sec), which will be further converted into selenocysteinyl-tRNA(Sec).</text>
</comment>
<name>A0A1I4T9A4_9BACT</name>
<comment type="similarity">
    <text evidence="3 12">Belongs to the class-II aminoacyl-tRNA synthetase family. Type-1 seryl-tRNA synthetase subfamily.</text>
</comment>
<evidence type="ECO:0000259" key="16">
    <source>
        <dbReference type="PROSITE" id="PS50862"/>
    </source>
</evidence>
<evidence type="ECO:0000256" key="14">
    <source>
        <dbReference type="PIRSR" id="PIRSR001529-2"/>
    </source>
</evidence>
<dbReference type="InterPro" id="IPR045864">
    <property type="entry name" value="aa-tRNA-synth_II/BPL/LPL"/>
</dbReference>
<comment type="pathway">
    <text evidence="2 12">Aminoacyl-tRNA biosynthesis; selenocysteinyl-tRNA(Sec) biosynthesis; L-seryl-tRNA(Sec) from L-serine and tRNA(Sec): step 1/1.</text>
</comment>
<dbReference type="InterPro" id="IPR006195">
    <property type="entry name" value="aa-tRNA-synth_II"/>
</dbReference>
<keyword evidence="4 12" id="KW-0963">Cytoplasm</keyword>
<evidence type="ECO:0000256" key="11">
    <source>
        <dbReference type="ARBA" id="ARBA00048823"/>
    </source>
</evidence>
<keyword evidence="8 12" id="KW-0648">Protein biosynthesis</keyword>
<feature type="binding site" evidence="12 13">
    <location>
        <position position="284"/>
    </location>
    <ligand>
        <name>L-serine</name>
        <dbReference type="ChEBI" id="CHEBI:33384"/>
    </ligand>
</feature>
<dbReference type="Pfam" id="PF02403">
    <property type="entry name" value="Seryl_tRNA_N"/>
    <property type="match status" value="1"/>
</dbReference>
<dbReference type="GO" id="GO:0006434">
    <property type="term" value="P:seryl-tRNA aminoacylation"/>
    <property type="evidence" value="ECO:0007669"/>
    <property type="project" value="UniProtKB-UniRule"/>
</dbReference>
<keyword evidence="18" id="KW-1185">Reference proteome</keyword>
<dbReference type="PROSITE" id="PS50862">
    <property type="entry name" value="AA_TRNA_LIGASE_II"/>
    <property type="match status" value="1"/>
</dbReference>
<dbReference type="Gene3D" id="3.30.930.10">
    <property type="entry name" value="Bira Bifunctional Protein, Domain 2"/>
    <property type="match status" value="1"/>
</dbReference>
<comment type="catalytic activity">
    <reaction evidence="11 12">
        <text>tRNA(Ser) + L-serine + ATP = L-seryl-tRNA(Ser) + AMP + diphosphate + H(+)</text>
        <dbReference type="Rhea" id="RHEA:12292"/>
        <dbReference type="Rhea" id="RHEA-COMP:9669"/>
        <dbReference type="Rhea" id="RHEA-COMP:9703"/>
        <dbReference type="ChEBI" id="CHEBI:15378"/>
        <dbReference type="ChEBI" id="CHEBI:30616"/>
        <dbReference type="ChEBI" id="CHEBI:33019"/>
        <dbReference type="ChEBI" id="CHEBI:33384"/>
        <dbReference type="ChEBI" id="CHEBI:78442"/>
        <dbReference type="ChEBI" id="CHEBI:78533"/>
        <dbReference type="ChEBI" id="CHEBI:456215"/>
        <dbReference type="EC" id="6.1.1.11"/>
    </reaction>
</comment>
<dbReference type="OrthoDB" id="9804647at2"/>
<comment type="subcellular location">
    <subcellularLocation>
        <location evidence="1 12">Cytoplasm</location>
    </subcellularLocation>
</comment>
<evidence type="ECO:0000256" key="15">
    <source>
        <dbReference type="SAM" id="Coils"/>
    </source>
</evidence>
<evidence type="ECO:0000256" key="3">
    <source>
        <dbReference type="ARBA" id="ARBA00010728"/>
    </source>
</evidence>
<dbReference type="Pfam" id="PF00587">
    <property type="entry name" value="tRNA-synt_2b"/>
    <property type="match status" value="1"/>
</dbReference>
<evidence type="ECO:0000256" key="7">
    <source>
        <dbReference type="ARBA" id="ARBA00022840"/>
    </source>
</evidence>
<feature type="binding site" evidence="13">
    <location>
        <position position="382"/>
    </location>
    <ligand>
        <name>L-serine</name>
        <dbReference type="ChEBI" id="CHEBI:33384"/>
    </ligand>
</feature>
<dbReference type="CDD" id="cd00770">
    <property type="entry name" value="SerRS_core"/>
    <property type="match status" value="1"/>
</dbReference>
<keyword evidence="5 12" id="KW-0436">Ligase</keyword>
<dbReference type="EC" id="6.1.1.11" evidence="12"/>
<evidence type="ECO:0000256" key="9">
    <source>
        <dbReference type="ARBA" id="ARBA00023146"/>
    </source>
</evidence>
<evidence type="ECO:0000256" key="4">
    <source>
        <dbReference type="ARBA" id="ARBA00022490"/>
    </source>
</evidence>
<dbReference type="RefSeq" id="WP_093394382.1">
    <property type="nucleotide sequence ID" value="NZ_FOUU01000003.1"/>
</dbReference>
<reference evidence="17 18" key="1">
    <citation type="submission" date="2016-10" db="EMBL/GenBank/DDBJ databases">
        <authorList>
            <person name="de Groot N.N."/>
        </authorList>
    </citation>
    <scope>NUCLEOTIDE SEQUENCE [LARGE SCALE GENOMIC DNA]</scope>
    <source>
        <strain evidence="17 18">DSM 9990</strain>
    </source>
</reference>
<dbReference type="UniPathway" id="UPA00906">
    <property type="reaction ID" value="UER00895"/>
</dbReference>
<dbReference type="PANTHER" id="PTHR43697">
    <property type="entry name" value="SERYL-TRNA SYNTHETASE"/>
    <property type="match status" value="1"/>
</dbReference>
<comment type="caution">
    <text evidence="12">Lacks conserved residue(s) required for the propagation of feature annotation.</text>
</comment>
<dbReference type="Proteomes" id="UP000199611">
    <property type="component" value="Unassembled WGS sequence"/>
</dbReference>
<dbReference type="NCBIfam" id="TIGR00414">
    <property type="entry name" value="serS"/>
    <property type="match status" value="1"/>
</dbReference>
<dbReference type="SUPFAM" id="SSF55681">
    <property type="entry name" value="Class II aaRS and biotin synthetases"/>
    <property type="match status" value="1"/>
</dbReference>
<evidence type="ECO:0000256" key="8">
    <source>
        <dbReference type="ARBA" id="ARBA00022917"/>
    </source>
</evidence>
<proteinExistence type="inferred from homology"/>
<dbReference type="InterPro" id="IPR042103">
    <property type="entry name" value="SerRS_1_N_sf"/>
</dbReference>
<feature type="binding site" evidence="12 14">
    <location>
        <begin position="261"/>
        <end position="263"/>
    </location>
    <ligand>
        <name>ATP</name>
        <dbReference type="ChEBI" id="CHEBI:30616"/>
    </ligand>
</feature>
<dbReference type="InterPro" id="IPR002317">
    <property type="entry name" value="Ser-tRNA-ligase_type_1"/>
</dbReference>
<protein>
    <recommendedName>
        <fullName evidence="12">Serine--tRNA ligase</fullName>
        <ecNumber evidence="12">6.1.1.11</ecNumber>
    </recommendedName>
    <alternativeName>
        <fullName evidence="12">Seryl-tRNA synthetase</fullName>
        <shortName evidence="12">SerRS</shortName>
    </alternativeName>
    <alternativeName>
        <fullName evidence="12">Seryl-tRNA(Ser/Sec) synthetase</fullName>
    </alternativeName>
</protein>
<dbReference type="InterPro" id="IPR015866">
    <property type="entry name" value="Ser-tRNA-synth_1_N"/>
</dbReference>
<feature type="binding site" evidence="12 14">
    <location>
        <begin position="348"/>
        <end position="351"/>
    </location>
    <ligand>
        <name>ATP</name>
        <dbReference type="ChEBI" id="CHEBI:30616"/>
    </ligand>
</feature>
<feature type="binding site" evidence="13">
    <location>
        <position position="261"/>
    </location>
    <ligand>
        <name>L-serine</name>
        <dbReference type="ChEBI" id="CHEBI:33384"/>
    </ligand>
</feature>
<evidence type="ECO:0000256" key="10">
    <source>
        <dbReference type="ARBA" id="ARBA00047929"/>
    </source>
</evidence>
<dbReference type="InterPro" id="IPR010978">
    <property type="entry name" value="tRNA-bd_arm"/>
</dbReference>
<dbReference type="PANTHER" id="PTHR43697:SF1">
    <property type="entry name" value="SERINE--TRNA LIGASE"/>
    <property type="match status" value="1"/>
</dbReference>
<feature type="domain" description="Aminoacyl-transfer RNA synthetases class-II family profile" evidence="16">
    <location>
        <begin position="171"/>
        <end position="409"/>
    </location>
</feature>